<evidence type="ECO:0000256" key="1">
    <source>
        <dbReference type="SAM" id="MobiDB-lite"/>
    </source>
</evidence>
<dbReference type="AlphaFoldDB" id="A0A6V7Q6V8"/>
<dbReference type="EMBL" id="LR862133">
    <property type="protein sequence ID" value="CAD1838711.1"/>
    <property type="molecule type" value="Genomic_DNA"/>
</dbReference>
<sequence length="249" mass="26178">MQIRLDLKSHSMFESWCDIVIKPDIGPSTTATGISLKWGPVERLHHLWKEAPGRDRPPARSSPGSGHPRTSPEPPEGATASPGQPRPNRANLEFRAPPPPLFGCTASQTTPVTSGVLPPSSPHAAGRRWELLHPSRPVWANLGAAPPLSTAAAHRRVHGLPLGLQRRSVAIPSSSDCRLAADALEPERSCAGLISAAGPPVAAGRRPAPPPDPSDRLVPSPVGALAVRPQAASPSSHCSGKWLFHAPAL</sequence>
<gene>
    <name evidence="2" type="ORF">CB5_LOCUS21922</name>
</gene>
<feature type="region of interest" description="Disordered" evidence="1">
    <location>
        <begin position="49"/>
        <end position="98"/>
    </location>
</feature>
<feature type="region of interest" description="Disordered" evidence="1">
    <location>
        <begin position="198"/>
        <end position="220"/>
    </location>
</feature>
<accession>A0A6V7Q6V8</accession>
<name>A0A6V7Q6V8_ANACO</name>
<feature type="compositionally biased region" description="Basic and acidic residues" evidence="1">
    <location>
        <begin position="49"/>
        <end position="58"/>
    </location>
</feature>
<reference evidence="2" key="1">
    <citation type="submission" date="2020-07" db="EMBL/GenBank/DDBJ databases">
        <authorList>
            <person name="Lin J."/>
        </authorList>
    </citation>
    <scope>NUCLEOTIDE SEQUENCE</scope>
</reference>
<protein>
    <submittedName>
        <fullName evidence="2">Uncharacterized protein</fullName>
    </submittedName>
</protein>
<evidence type="ECO:0000313" key="2">
    <source>
        <dbReference type="EMBL" id="CAD1838711.1"/>
    </source>
</evidence>
<proteinExistence type="predicted"/>
<organism evidence="2">
    <name type="scientific">Ananas comosus var. bracteatus</name>
    <name type="common">red pineapple</name>
    <dbReference type="NCBI Taxonomy" id="296719"/>
    <lineage>
        <taxon>Eukaryota</taxon>
        <taxon>Viridiplantae</taxon>
        <taxon>Streptophyta</taxon>
        <taxon>Embryophyta</taxon>
        <taxon>Tracheophyta</taxon>
        <taxon>Spermatophyta</taxon>
        <taxon>Magnoliopsida</taxon>
        <taxon>Liliopsida</taxon>
        <taxon>Poales</taxon>
        <taxon>Bromeliaceae</taxon>
        <taxon>Bromelioideae</taxon>
        <taxon>Ananas</taxon>
    </lineage>
</organism>